<feature type="compositionally biased region" description="Polar residues" evidence="1">
    <location>
        <begin position="28"/>
        <end position="45"/>
    </location>
</feature>
<reference evidence="2" key="1">
    <citation type="submission" date="2019-01" db="EMBL/GenBank/DDBJ databases">
        <title>Colletotrichum abscissum LGMF1257.</title>
        <authorList>
            <person name="Baroncelli R."/>
        </authorList>
    </citation>
    <scope>NUCLEOTIDE SEQUENCE</scope>
    <source>
        <strain evidence="2">Ca142</strain>
    </source>
</reference>
<accession>A0A9P9XBF4</accession>
<dbReference type="Proteomes" id="UP001056436">
    <property type="component" value="Unassembled WGS sequence"/>
</dbReference>
<gene>
    <name evidence="2" type="ORF">CABS02_09165</name>
</gene>
<proteinExistence type="predicted"/>
<dbReference type="AlphaFoldDB" id="A0A9P9XBF4"/>
<sequence length="75" mass="8256">MEPKTARSCPNSPKARSELEARDRAPGSSHTLGDTDTHTAPVSVSHTRRVMRLPLRGLRVRSRVPAAFYTSMPLS</sequence>
<feature type="region of interest" description="Disordered" evidence="1">
    <location>
        <begin position="1"/>
        <end position="48"/>
    </location>
</feature>
<evidence type="ECO:0000313" key="3">
    <source>
        <dbReference type="Proteomes" id="UP001056436"/>
    </source>
</evidence>
<evidence type="ECO:0000256" key="1">
    <source>
        <dbReference type="SAM" id="MobiDB-lite"/>
    </source>
</evidence>
<comment type="caution">
    <text evidence="2">The sequence shown here is derived from an EMBL/GenBank/DDBJ whole genome shotgun (WGS) entry which is preliminary data.</text>
</comment>
<organism evidence="2 3">
    <name type="scientific">Colletotrichum abscissum</name>
    <dbReference type="NCBI Taxonomy" id="1671311"/>
    <lineage>
        <taxon>Eukaryota</taxon>
        <taxon>Fungi</taxon>
        <taxon>Dikarya</taxon>
        <taxon>Ascomycota</taxon>
        <taxon>Pezizomycotina</taxon>
        <taxon>Sordariomycetes</taxon>
        <taxon>Hypocreomycetidae</taxon>
        <taxon>Glomerellales</taxon>
        <taxon>Glomerellaceae</taxon>
        <taxon>Colletotrichum</taxon>
        <taxon>Colletotrichum acutatum species complex</taxon>
    </lineage>
</organism>
<dbReference type="OrthoDB" id="4844058at2759"/>
<evidence type="ECO:0000313" key="2">
    <source>
        <dbReference type="EMBL" id="KAI3545959.1"/>
    </source>
</evidence>
<protein>
    <submittedName>
        <fullName evidence="2">Uncharacterized protein</fullName>
    </submittedName>
</protein>
<dbReference type="EMBL" id="SDAQ01000059">
    <property type="protein sequence ID" value="KAI3545959.1"/>
    <property type="molecule type" value="Genomic_DNA"/>
</dbReference>
<keyword evidence="3" id="KW-1185">Reference proteome</keyword>
<feature type="compositionally biased region" description="Basic and acidic residues" evidence="1">
    <location>
        <begin position="15"/>
        <end position="25"/>
    </location>
</feature>
<name>A0A9P9XBF4_9PEZI</name>